<accession>A0A7J3N0C1</accession>
<dbReference type="InterPro" id="IPR005025">
    <property type="entry name" value="FMN_Rdtase-like_dom"/>
</dbReference>
<evidence type="ECO:0000313" key="3">
    <source>
        <dbReference type="EMBL" id="HFQ78144.1"/>
    </source>
</evidence>
<gene>
    <name evidence="3" type="ORF">ENT99_00375</name>
    <name evidence="4" type="ORF">ENU64_07370</name>
</gene>
<dbReference type="Gene3D" id="3.40.50.360">
    <property type="match status" value="1"/>
</dbReference>
<evidence type="ECO:0000313" key="4">
    <source>
        <dbReference type="EMBL" id="HGT99227.1"/>
    </source>
</evidence>
<dbReference type="EMBL" id="DTAU01000010">
    <property type="protein sequence ID" value="HFQ78144.1"/>
    <property type="molecule type" value="Genomic_DNA"/>
</dbReference>
<dbReference type="InterPro" id="IPR029039">
    <property type="entry name" value="Flavoprotein-like_sf"/>
</dbReference>
<dbReference type="GO" id="GO:0010181">
    <property type="term" value="F:FMN binding"/>
    <property type="evidence" value="ECO:0007669"/>
    <property type="project" value="InterPro"/>
</dbReference>
<reference evidence="4" key="1">
    <citation type="journal article" date="2020" name="mSystems">
        <title>Genome- and Community-Level Interaction Insights into Carbon Utilization and Element Cycling Functions of Hydrothermarchaeota in Hydrothermal Sediment.</title>
        <authorList>
            <person name="Zhou Z."/>
            <person name="Liu Y."/>
            <person name="Xu W."/>
            <person name="Pan J."/>
            <person name="Luo Z.H."/>
            <person name="Li M."/>
        </authorList>
    </citation>
    <scope>NUCLEOTIDE SEQUENCE [LARGE SCALE GENOMIC DNA]</scope>
    <source>
        <strain evidence="3">SpSt-629</strain>
        <strain evidence="4">SpSt-688</strain>
    </source>
</reference>
<protein>
    <recommendedName>
        <fullName evidence="2">Flavodoxin-like domain-containing protein</fullName>
    </recommendedName>
</protein>
<organism evidence="4">
    <name type="scientific">Ignisphaera aggregans</name>
    <dbReference type="NCBI Taxonomy" id="334771"/>
    <lineage>
        <taxon>Archaea</taxon>
        <taxon>Thermoproteota</taxon>
        <taxon>Thermoprotei</taxon>
        <taxon>Desulfurococcales</taxon>
        <taxon>Desulfurococcaceae</taxon>
        <taxon>Ignisphaera</taxon>
    </lineage>
</organism>
<feature type="domain" description="Flavodoxin-like" evidence="2">
    <location>
        <begin position="4"/>
        <end position="144"/>
    </location>
</feature>
<dbReference type="Pfam" id="PF03358">
    <property type="entry name" value="FMN_red"/>
    <property type="match status" value="1"/>
</dbReference>
<dbReference type="GO" id="GO:0016491">
    <property type="term" value="F:oxidoreductase activity"/>
    <property type="evidence" value="ECO:0007669"/>
    <property type="project" value="InterPro"/>
</dbReference>
<dbReference type="InterPro" id="IPR008254">
    <property type="entry name" value="Flavodoxin/NO_synth"/>
</dbReference>
<proteinExistence type="inferred from homology"/>
<evidence type="ECO:0000256" key="1">
    <source>
        <dbReference type="ARBA" id="ARBA00038292"/>
    </source>
</evidence>
<dbReference type="AlphaFoldDB" id="A0A7J3N0C1"/>
<name>A0A7J3N0C1_9CREN</name>
<evidence type="ECO:0000259" key="2">
    <source>
        <dbReference type="PROSITE" id="PS50902"/>
    </source>
</evidence>
<comment type="similarity">
    <text evidence="1">Belongs to the SsuE family. Isf subfamily.</text>
</comment>
<sequence length="148" mass="16111">MPTVLVIYYSRTGNTKKLVESFVEGVRKVHGVDVIVKNVDEAKTSDLLSADAIVFASPSYFRLPAWPIKKYIDESIDVYGKLGGKIGGALCTAGSEIGAVKCVQALRDAIEEHGITFIGDGVWCIESPSRKDMQKAAEYGEEIAKKLK</sequence>
<dbReference type="EMBL" id="DTDH01000206">
    <property type="protein sequence ID" value="HGT99227.1"/>
    <property type="molecule type" value="Genomic_DNA"/>
</dbReference>
<comment type="caution">
    <text evidence="4">The sequence shown here is derived from an EMBL/GenBank/DDBJ whole genome shotgun (WGS) entry which is preliminary data.</text>
</comment>
<dbReference type="PROSITE" id="PS50902">
    <property type="entry name" value="FLAVODOXIN_LIKE"/>
    <property type="match status" value="1"/>
</dbReference>
<dbReference type="SUPFAM" id="SSF52218">
    <property type="entry name" value="Flavoproteins"/>
    <property type="match status" value="1"/>
</dbReference>